<evidence type="ECO:0000313" key="3">
    <source>
        <dbReference type="EMBL" id="KAK9947469.1"/>
    </source>
</evidence>
<evidence type="ECO:0000256" key="1">
    <source>
        <dbReference type="SAM" id="MobiDB-lite"/>
    </source>
</evidence>
<dbReference type="PRINTS" id="PR01217">
    <property type="entry name" value="PRICHEXTENSN"/>
</dbReference>
<proteinExistence type="predicted"/>
<protein>
    <submittedName>
        <fullName evidence="3">Uncharacterized protein</fullName>
    </submittedName>
</protein>
<name>A0AAW1YE51_RUBAR</name>
<dbReference type="EMBL" id="JBEDUW010000001">
    <property type="protein sequence ID" value="KAK9947469.1"/>
    <property type="molecule type" value="Genomic_DNA"/>
</dbReference>
<dbReference type="AlphaFoldDB" id="A0AAW1YE51"/>
<evidence type="ECO:0000313" key="4">
    <source>
        <dbReference type="Proteomes" id="UP001457282"/>
    </source>
</evidence>
<feature type="signal peptide" evidence="2">
    <location>
        <begin position="1"/>
        <end position="19"/>
    </location>
</feature>
<comment type="caution">
    <text evidence="3">The sequence shown here is derived from an EMBL/GenBank/DDBJ whole genome shotgun (WGS) entry which is preliminary data.</text>
</comment>
<sequence length="311" mass="32834">MNAYVFILVVCLVLWGSEAAENNSDFDDEKWRIPPETTRWYCKNPQPCVHAFWPPCCVPQLPGLQNPHPIDPKYCYSQHSRSTTCGTDQAALSQGVTLTRCCTTTTDVFWDCSPNAKRTPVVTQKCTVNGTPAPPGPITIPSLGSSSPPGAKQSPPPVFSPPQNPPPKKSPPPMQSPPPASPPKQSPPPASPPKQSPPPASPPKQSPPPASPPKQSPPPASPPKQSPPPASPPKQSPPPSSPPKQSPPPSSPPKQSPPPSSPPKQSPPPSSPPKQSPPPSSPPKQSPPPSSPPKQSPPPASPPKQSHKFWF</sequence>
<accession>A0AAW1YE51</accession>
<dbReference type="Proteomes" id="UP001457282">
    <property type="component" value="Unassembled WGS sequence"/>
</dbReference>
<reference evidence="3 4" key="1">
    <citation type="journal article" date="2023" name="G3 (Bethesda)">
        <title>A chromosome-length genome assembly and annotation of blackberry (Rubus argutus, cv. 'Hillquist').</title>
        <authorList>
            <person name="Bruna T."/>
            <person name="Aryal R."/>
            <person name="Dudchenko O."/>
            <person name="Sargent D.J."/>
            <person name="Mead D."/>
            <person name="Buti M."/>
            <person name="Cavallini A."/>
            <person name="Hytonen T."/>
            <person name="Andres J."/>
            <person name="Pham M."/>
            <person name="Weisz D."/>
            <person name="Mascagni F."/>
            <person name="Usai G."/>
            <person name="Natali L."/>
            <person name="Bassil N."/>
            <person name="Fernandez G.E."/>
            <person name="Lomsadze A."/>
            <person name="Armour M."/>
            <person name="Olukolu B."/>
            <person name="Poorten T."/>
            <person name="Britton C."/>
            <person name="Davik J."/>
            <person name="Ashrafi H."/>
            <person name="Aiden E.L."/>
            <person name="Borodovsky M."/>
            <person name="Worthington M."/>
        </authorList>
    </citation>
    <scope>NUCLEOTIDE SEQUENCE [LARGE SCALE GENOMIC DNA]</scope>
    <source>
        <strain evidence="3">PI 553951</strain>
    </source>
</reference>
<organism evidence="3 4">
    <name type="scientific">Rubus argutus</name>
    <name type="common">Southern blackberry</name>
    <dbReference type="NCBI Taxonomy" id="59490"/>
    <lineage>
        <taxon>Eukaryota</taxon>
        <taxon>Viridiplantae</taxon>
        <taxon>Streptophyta</taxon>
        <taxon>Embryophyta</taxon>
        <taxon>Tracheophyta</taxon>
        <taxon>Spermatophyta</taxon>
        <taxon>Magnoliopsida</taxon>
        <taxon>eudicotyledons</taxon>
        <taxon>Gunneridae</taxon>
        <taxon>Pentapetalae</taxon>
        <taxon>rosids</taxon>
        <taxon>fabids</taxon>
        <taxon>Rosales</taxon>
        <taxon>Rosaceae</taxon>
        <taxon>Rosoideae</taxon>
        <taxon>Rosoideae incertae sedis</taxon>
        <taxon>Rubus</taxon>
    </lineage>
</organism>
<keyword evidence="2" id="KW-0732">Signal</keyword>
<gene>
    <name evidence="3" type="ORF">M0R45_003093</name>
</gene>
<feature type="compositionally biased region" description="Pro residues" evidence="1">
    <location>
        <begin position="154"/>
        <end position="302"/>
    </location>
</feature>
<feature type="region of interest" description="Disordered" evidence="1">
    <location>
        <begin position="125"/>
        <end position="311"/>
    </location>
</feature>
<keyword evidence="4" id="KW-1185">Reference proteome</keyword>
<feature type="chain" id="PRO_5044025056" evidence="2">
    <location>
        <begin position="20"/>
        <end position="311"/>
    </location>
</feature>
<evidence type="ECO:0000256" key="2">
    <source>
        <dbReference type="SAM" id="SignalP"/>
    </source>
</evidence>